<dbReference type="InterPro" id="IPR015927">
    <property type="entry name" value="Peptidase_S24_S26A/B/C"/>
</dbReference>
<keyword evidence="3" id="KW-0804">Transcription</keyword>
<dbReference type="SUPFAM" id="SSF51306">
    <property type="entry name" value="LexA/Signal peptidase"/>
    <property type="match status" value="1"/>
</dbReference>
<dbReference type="Pfam" id="PF00717">
    <property type="entry name" value="Peptidase_S24"/>
    <property type="match status" value="1"/>
</dbReference>
<evidence type="ECO:0000256" key="3">
    <source>
        <dbReference type="ARBA" id="ARBA00023163"/>
    </source>
</evidence>
<dbReference type="PANTHER" id="PTHR40661:SF3">
    <property type="entry name" value="FELS-1 PROPHAGE TRANSCRIPTIONAL REGULATOR"/>
    <property type="match status" value="1"/>
</dbReference>
<gene>
    <name evidence="5" type="ORF">BCL74_2165</name>
</gene>
<evidence type="ECO:0000313" key="5">
    <source>
        <dbReference type="EMBL" id="RKQ70223.1"/>
    </source>
</evidence>
<reference evidence="5 6" key="1">
    <citation type="submission" date="2018-10" db="EMBL/GenBank/DDBJ databases">
        <title>Comparative analysis of microorganisms from saline springs in Andes Mountain Range, Colombia.</title>
        <authorList>
            <person name="Rubin E."/>
        </authorList>
    </citation>
    <scope>NUCLEOTIDE SEQUENCE [LARGE SCALE GENOMIC DNA]</scope>
    <source>
        <strain evidence="5 6">USBA 36</strain>
    </source>
</reference>
<keyword evidence="1" id="KW-0805">Transcription regulation</keyword>
<organism evidence="5 6">
    <name type="scientific">Oceanibaculum indicum</name>
    <dbReference type="NCBI Taxonomy" id="526216"/>
    <lineage>
        <taxon>Bacteria</taxon>
        <taxon>Pseudomonadati</taxon>
        <taxon>Pseudomonadota</taxon>
        <taxon>Alphaproteobacteria</taxon>
        <taxon>Rhodospirillales</taxon>
        <taxon>Oceanibaculaceae</taxon>
        <taxon>Oceanibaculum</taxon>
    </lineage>
</organism>
<dbReference type="Gene3D" id="2.10.109.10">
    <property type="entry name" value="Umud Fragment, subunit A"/>
    <property type="match status" value="1"/>
</dbReference>
<name>A0A420WGV8_9PROT</name>
<keyword evidence="2" id="KW-0238">DNA-binding</keyword>
<sequence length="232" mass="25706">MLAGMKLDPVRRTLIQLIALRDPPTDLKKASLAIGRNHAYLQQFIQRGTPRRLPEEARHALAAYLGVAESALRDPEEGEAETSPMPAFDLSRFELPGVAAIPEVNVRAAAGAGALVEAEEDGARWHFPLAWLRHELKARPADLRIVTIDGDSMEPVLMSGDKVLIDLSRTVPSPPGIFVLHDGMGLLAKQLERLPNTERLSIRSANPRYDSYERPAEEVTIIGRVVWFARRL</sequence>
<dbReference type="InterPro" id="IPR039418">
    <property type="entry name" value="LexA-like"/>
</dbReference>
<dbReference type="OrthoDB" id="528805at2"/>
<dbReference type="AlphaFoldDB" id="A0A420WGV8"/>
<evidence type="ECO:0000256" key="1">
    <source>
        <dbReference type="ARBA" id="ARBA00023015"/>
    </source>
</evidence>
<protein>
    <submittedName>
        <fullName evidence="5">Phage repressor protein C with HTH and peptisase S24 domain</fullName>
    </submittedName>
</protein>
<dbReference type="CDD" id="cd06529">
    <property type="entry name" value="S24_LexA-like"/>
    <property type="match status" value="1"/>
</dbReference>
<dbReference type="Proteomes" id="UP000277424">
    <property type="component" value="Unassembled WGS sequence"/>
</dbReference>
<dbReference type="RefSeq" id="WP_121219890.1">
    <property type="nucleotide sequence ID" value="NZ_RBIG01000002.1"/>
</dbReference>
<comment type="caution">
    <text evidence="5">The sequence shown here is derived from an EMBL/GenBank/DDBJ whole genome shotgun (WGS) entry which is preliminary data.</text>
</comment>
<accession>A0A420WGV8</accession>
<evidence type="ECO:0000256" key="2">
    <source>
        <dbReference type="ARBA" id="ARBA00023125"/>
    </source>
</evidence>
<dbReference type="InterPro" id="IPR036286">
    <property type="entry name" value="LexA/Signal_pep-like_sf"/>
</dbReference>
<proteinExistence type="predicted"/>
<dbReference type="GO" id="GO:0003677">
    <property type="term" value="F:DNA binding"/>
    <property type="evidence" value="ECO:0007669"/>
    <property type="project" value="UniProtKB-KW"/>
</dbReference>
<dbReference type="PANTHER" id="PTHR40661">
    <property type="match status" value="1"/>
</dbReference>
<evidence type="ECO:0000313" key="6">
    <source>
        <dbReference type="Proteomes" id="UP000277424"/>
    </source>
</evidence>
<feature type="domain" description="Peptidase S24/S26A/S26B/S26C" evidence="4">
    <location>
        <begin position="107"/>
        <end position="226"/>
    </location>
</feature>
<evidence type="ECO:0000259" key="4">
    <source>
        <dbReference type="Pfam" id="PF00717"/>
    </source>
</evidence>
<dbReference type="EMBL" id="RBIG01000002">
    <property type="protein sequence ID" value="RKQ70223.1"/>
    <property type="molecule type" value="Genomic_DNA"/>
</dbReference>